<evidence type="ECO:0000313" key="4">
    <source>
        <dbReference type="EMBL" id="MBD1599694.1"/>
    </source>
</evidence>
<protein>
    <submittedName>
        <fullName evidence="4">ABC transporter ATP-binding protein</fullName>
    </submittedName>
</protein>
<dbReference type="CDD" id="cd03215">
    <property type="entry name" value="ABC_Carb_Monos_II"/>
    <property type="match status" value="1"/>
</dbReference>
<dbReference type="EMBL" id="JAAOCA010000015">
    <property type="protein sequence ID" value="MBD1599694.1"/>
    <property type="molecule type" value="Genomic_DNA"/>
</dbReference>
<dbReference type="SUPFAM" id="SSF52540">
    <property type="entry name" value="P-loop containing nucleoside triphosphate hydrolases"/>
    <property type="match status" value="2"/>
</dbReference>
<gene>
    <name evidence="4" type="ORF">HAQ05_13390</name>
</gene>
<dbReference type="PROSITE" id="PS50893">
    <property type="entry name" value="ABC_TRANSPORTER_2"/>
    <property type="match status" value="2"/>
</dbReference>
<dbReference type="InterPro" id="IPR027417">
    <property type="entry name" value="P-loop_NTPase"/>
</dbReference>
<proteinExistence type="predicted"/>
<sequence length="502" mass="53406">MPAPLIELDHVSKRYPNGFLALDNVSLAFHAGEIHALLGENGAGKSTLMNILYGVHEPTEGGVLMQGREVVHRRPADAIAHGIGMVHQHFKLVMPFTVTENLALVAKGARRAALRRPADVRAFMEGYGVELDPAAVVGHLPLALQQRVEILKALVNDSRVLLLDEPSTILTPAEIENLYATLRRIRDRGTAVAVVTHNVDEVLAHVERYTVLKRGRTNGTGLIAGTTAADLVERIVGHAVANTERIGQPHTAGAERMRLAGVSLRPSSGSPGLHEVDLALHAGEVVGVAGVEGNGQTELFELLAGQRRPEAGLVQHSGPRNTVALVPQDRHHEGLSLDLSVAQNLLYPKIMRGEYHRAGLLDHRAIGKQAQAMIAEADIRTHSPASPARSLSGGNQQKIVVARAMAEAASVVVVYQPTRGLDVAAALAVLQRLATAADAGTTVVIISSNIEELIRVSDRIVVLNGGRITGELSAANASVQAIGRLMTLSQPTHSMPLEPVDA</sequence>
<accession>A0ABR7Z2X4</accession>
<feature type="domain" description="ABC transporter" evidence="3">
    <location>
        <begin position="257"/>
        <end position="490"/>
    </location>
</feature>
<dbReference type="InterPro" id="IPR017871">
    <property type="entry name" value="ABC_transporter-like_CS"/>
</dbReference>
<evidence type="ECO:0000256" key="1">
    <source>
        <dbReference type="ARBA" id="ARBA00022741"/>
    </source>
</evidence>
<dbReference type="Gene3D" id="3.40.50.300">
    <property type="entry name" value="P-loop containing nucleotide triphosphate hydrolases"/>
    <property type="match status" value="2"/>
</dbReference>
<evidence type="ECO:0000313" key="5">
    <source>
        <dbReference type="Proteomes" id="UP000805841"/>
    </source>
</evidence>
<keyword evidence="2 4" id="KW-0067">ATP-binding</keyword>
<name>A0ABR7Z2X4_9PSED</name>
<dbReference type="GO" id="GO:0005524">
    <property type="term" value="F:ATP binding"/>
    <property type="evidence" value="ECO:0007669"/>
    <property type="project" value="UniProtKB-KW"/>
</dbReference>
<dbReference type="RefSeq" id="WP_190421347.1">
    <property type="nucleotide sequence ID" value="NZ_JAAOCA010000015.1"/>
</dbReference>
<evidence type="ECO:0000259" key="3">
    <source>
        <dbReference type="PROSITE" id="PS50893"/>
    </source>
</evidence>
<dbReference type="InterPro" id="IPR050107">
    <property type="entry name" value="ABC_carbohydrate_import_ATPase"/>
</dbReference>
<reference evidence="4 5" key="1">
    <citation type="journal article" date="2020" name="Insects">
        <title>Bacteria Belonging to Pseudomonas typographi sp. nov. from the Bark Beetle Ips typographus Have Genomic Potential to Aid in the Host Ecology.</title>
        <authorList>
            <person name="Peral-Aranega E."/>
            <person name="Saati-Santamaria Z."/>
            <person name="Kolarik M."/>
            <person name="Rivas R."/>
            <person name="Garcia-Fraile P."/>
        </authorList>
    </citation>
    <scope>NUCLEOTIDE SEQUENCE [LARGE SCALE GENOMIC DNA]</scope>
    <source>
        <strain evidence="4 5">CA3A</strain>
    </source>
</reference>
<dbReference type="PANTHER" id="PTHR43790">
    <property type="entry name" value="CARBOHYDRATE TRANSPORT ATP-BINDING PROTEIN MG119-RELATED"/>
    <property type="match status" value="1"/>
</dbReference>
<dbReference type="Proteomes" id="UP000805841">
    <property type="component" value="Unassembled WGS sequence"/>
</dbReference>
<dbReference type="CDD" id="cd03216">
    <property type="entry name" value="ABC_Carb_Monos_I"/>
    <property type="match status" value="1"/>
</dbReference>
<organism evidence="4 5">
    <name type="scientific">Pseudomonas typographi</name>
    <dbReference type="NCBI Taxonomy" id="2715964"/>
    <lineage>
        <taxon>Bacteria</taxon>
        <taxon>Pseudomonadati</taxon>
        <taxon>Pseudomonadota</taxon>
        <taxon>Gammaproteobacteria</taxon>
        <taxon>Pseudomonadales</taxon>
        <taxon>Pseudomonadaceae</taxon>
        <taxon>Pseudomonas</taxon>
    </lineage>
</organism>
<dbReference type="InterPro" id="IPR003439">
    <property type="entry name" value="ABC_transporter-like_ATP-bd"/>
</dbReference>
<keyword evidence="1" id="KW-0547">Nucleotide-binding</keyword>
<dbReference type="InterPro" id="IPR003593">
    <property type="entry name" value="AAA+_ATPase"/>
</dbReference>
<feature type="domain" description="ABC transporter" evidence="3">
    <location>
        <begin position="6"/>
        <end position="239"/>
    </location>
</feature>
<evidence type="ECO:0000256" key="2">
    <source>
        <dbReference type="ARBA" id="ARBA00022840"/>
    </source>
</evidence>
<dbReference type="Pfam" id="PF00005">
    <property type="entry name" value="ABC_tran"/>
    <property type="match status" value="2"/>
</dbReference>
<comment type="caution">
    <text evidence="4">The sequence shown here is derived from an EMBL/GenBank/DDBJ whole genome shotgun (WGS) entry which is preliminary data.</text>
</comment>
<keyword evidence="5" id="KW-1185">Reference proteome</keyword>
<dbReference type="PANTHER" id="PTHR43790:SF4">
    <property type="entry name" value="GUANOSINE IMPORT ATP-BINDING PROTEIN NUPO"/>
    <property type="match status" value="1"/>
</dbReference>
<dbReference type="SMART" id="SM00382">
    <property type="entry name" value="AAA"/>
    <property type="match status" value="2"/>
</dbReference>
<dbReference type="PROSITE" id="PS00211">
    <property type="entry name" value="ABC_TRANSPORTER_1"/>
    <property type="match status" value="1"/>
</dbReference>